<sequence length="130" mass="15218">MKTAWKMFITDAGLNSYQNETLELRDFYRMIVFLQNNFKGRISEKKIIHRSFLFSLVKMLYANSQNTEKNRNQVIEDDDNIRTFYIDGTPIYIGWCTCGGVSITAKEPKGNPKIAEIAGMIEHQDIWWNQ</sequence>
<comment type="caution">
    <text evidence="1">The sequence shown here is derived from an EMBL/GenBank/DDBJ whole genome shotgun (WGS) entry which is preliminary data.</text>
</comment>
<reference evidence="1" key="2">
    <citation type="submission" date="2021-04" db="EMBL/GenBank/DDBJ databases">
        <authorList>
            <person name="Gilroy R."/>
        </authorList>
    </citation>
    <scope>NUCLEOTIDE SEQUENCE</scope>
    <source>
        <strain evidence="1">CHK192-9172</strain>
    </source>
</reference>
<protein>
    <submittedName>
        <fullName evidence="1">Uncharacterized protein</fullName>
    </submittedName>
</protein>
<gene>
    <name evidence="1" type="ORF">IAA08_09180</name>
</gene>
<evidence type="ECO:0000313" key="2">
    <source>
        <dbReference type="Proteomes" id="UP000824024"/>
    </source>
</evidence>
<name>A0A9D2D3X4_9FIRM</name>
<evidence type="ECO:0000313" key="1">
    <source>
        <dbReference type="EMBL" id="HIZ08093.1"/>
    </source>
</evidence>
<proteinExistence type="predicted"/>
<accession>A0A9D2D3X4</accession>
<dbReference type="AlphaFoldDB" id="A0A9D2D3X4"/>
<dbReference type="Proteomes" id="UP000824024">
    <property type="component" value="Unassembled WGS sequence"/>
</dbReference>
<reference evidence="1" key="1">
    <citation type="journal article" date="2021" name="PeerJ">
        <title>Extensive microbial diversity within the chicken gut microbiome revealed by metagenomics and culture.</title>
        <authorList>
            <person name="Gilroy R."/>
            <person name="Ravi A."/>
            <person name="Getino M."/>
            <person name="Pursley I."/>
            <person name="Horton D.L."/>
            <person name="Alikhan N.F."/>
            <person name="Baker D."/>
            <person name="Gharbi K."/>
            <person name="Hall N."/>
            <person name="Watson M."/>
            <person name="Adriaenssens E.M."/>
            <person name="Foster-Nyarko E."/>
            <person name="Jarju S."/>
            <person name="Secka A."/>
            <person name="Antonio M."/>
            <person name="Oren A."/>
            <person name="Chaudhuri R.R."/>
            <person name="La Ragione R."/>
            <person name="Hildebrand F."/>
            <person name="Pallen M.J."/>
        </authorList>
    </citation>
    <scope>NUCLEOTIDE SEQUENCE</scope>
    <source>
        <strain evidence="1">CHK192-9172</strain>
    </source>
</reference>
<dbReference type="EMBL" id="DXCH01000253">
    <property type="protein sequence ID" value="HIZ08093.1"/>
    <property type="molecule type" value="Genomic_DNA"/>
</dbReference>
<organism evidence="1 2">
    <name type="scientific">Candidatus Eubacterium avistercoris</name>
    <dbReference type="NCBI Taxonomy" id="2838567"/>
    <lineage>
        <taxon>Bacteria</taxon>
        <taxon>Bacillati</taxon>
        <taxon>Bacillota</taxon>
        <taxon>Clostridia</taxon>
        <taxon>Eubacteriales</taxon>
        <taxon>Eubacteriaceae</taxon>
        <taxon>Eubacterium</taxon>
    </lineage>
</organism>